<comment type="caution">
    <text evidence="1">The sequence shown here is derived from an EMBL/GenBank/DDBJ whole genome shotgun (WGS) entry which is preliminary data.</text>
</comment>
<dbReference type="InterPro" id="IPR036390">
    <property type="entry name" value="WH_DNA-bd_sf"/>
</dbReference>
<dbReference type="AlphaFoldDB" id="A0A1W9Z7F4"/>
<accession>A0A1W9Z7F4</accession>
<keyword evidence="2" id="KW-1185">Reference proteome</keyword>
<organism evidence="1 2">
    <name type="scientific">Mycobacterium arosiense ATCC BAA-1401 = DSM 45069</name>
    <dbReference type="NCBI Taxonomy" id="1265311"/>
    <lineage>
        <taxon>Bacteria</taxon>
        <taxon>Bacillati</taxon>
        <taxon>Actinomycetota</taxon>
        <taxon>Actinomycetes</taxon>
        <taxon>Mycobacteriales</taxon>
        <taxon>Mycobacteriaceae</taxon>
        <taxon>Mycobacterium</taxon>
        <taxon>Mycobacterium avium complex (MAC)</taxon>
    </lineage>
</organism>
<proteinExistence type="predicted"/>
<gene>
    <name evidence="1" type="ORF">BST14_24975</name>
</gene>
<dbReference type="EMBL" id="MVHG01000104">
    <property type="protein sequence ID" value="ORA08137.1"/>
    <property type="molecule type" value="Genomic_DNA"/>
</dbReference>
<reference evidence="1 2" key="1">
    <citation type="submission" date="2016-12" db="EMBL/GenBank/DDBJ databases">
        <title>The new phylogeny of genus Mycobacterium.</title>
        <authorList>
            <person name="Tortoli E."/>
            <person name="Trovato A."/>
            <person name="Cirillo D.M."/>
        </authorList>
    </citation>
    <scope>NUCLEOTIDE SEQUENCE [LARGE SCALE GENOMIC DNA]</scope>
    <source>
        <strain evidence="1 2">DSM 45069</strain>
    </source>
</reference>
<dbReference type="SUPFAM" id="SSF46785">
    <property type="entry name" value="Winged helix' DNA-binding domain"/>
    <property type="match status" value="1"/>
</dbReference>
<dbReference type="InterPro" id="IPR036388">
    <property type="entry name" value="WH-like_DNA-bd_sf"/>
</dbReference>
<evidence type="ECO:0000313" key="1">
    <source>
        <dbReference type="EMBL" id="ORA08137.1"/>
    </source>
</evidence>
<dbReference type="OrthoDB" id="3568381at2"/>
<name>A0A1W9Z7F4_MYCAI</name>
<dbReference type="Proteomes" id="UP000192707">
    <property type="component" value="Unassembled WGS sequence"/>
</dbReference>
<evidence type="ECO:0000313" key="2">
    <source>
        <dbReference type="Proteomes" id="UP000192707"/>
    </source>
</evidence>
<dbReference type="RefSeq" id="WP_083066989.1">
    <property type="nucleotide sequence ID" value="NZ_MVHG01000104.1"/>
</dbReference>
<protein>
    <submittedName>
        <fullName evidence="1">MarR family transcriptional regulator</fullName>
    </submittedName>
</protein>
<sequence length="200" mass="22232">MTELEVLQALRLKGRASLPDLAATLGQDPSDIEGLVDALAADGLLVSDSTLRLSPDGRARLNHLLAEERTRIEVSQLRTIYDEFRSVNQDFKSLIADWQLKDGEPNTHTDNAYDARVLRRLDGIHSQVCDIVNQAGGHLPRLNRYAQKLNAALRNVDGGDTSWLTRPMIDSYHTVWFELHEELILAAGLTRADEASQGHA</sequence>
<dbReference type="Gene3D" id="1.10.10.10">
    <property type="entry name" value="Winged helix-like DNA-binding domain superfamily/Winged helix DNA-binding domain"/>
    <property type="match status" value="1"/>
</dbReference>